<dbReference type="Gene3D" id="1.10.10.10">
    <property type="entry name" value="Winged helix-like DNA-binding domain superfamily/Winged helix DNA-binding domain"/>
    <property type="match status" value="1"/>
</dbReference>
<dbReference type="SUPFAM" id="SSF46785">
    <property type="entry name" value="Winged helix' DNA-binding domain"/>
    <property type="match status" value="1"/>
</dbReference>
<dbReference type="DNASU" id="1145163"/>
<evidence type="ECO:0000259" key="4">
    <source>
        <dbReference type="PROSITE" id="PS50949"/>
    </source>
</evidence>
<dbReference type="KEGG" id="ypk:y0216"/>
<dbReference type="PRINTS" id="PR00035">
    <property type="entry name" value="HTHGNTR"/>
</dbReference>
<feature type="domain" description="HTH gntR-type" evidence="4">
    <location>
        <begin position="32"/>
        <end position="99"/>
    </location>
</feature>
<protein>
    <submittedName>
        <fullName evidence="5 6">Transcriptional regulator</fullName>
    </submittedName>
</protein>
<evidence type="ECO:0000313" key="7">
    <source>
        <dbReference type="Proteomes" id="UP000001019"/>
    </source>
</evidence>
<dbReference type="Gene3D" id="1.20.120.530">
    <property type="entry name" value="GntR ligand-binding domain-like"/>
    <property type="match status" value="1"/>
</dbReference>
<reference evidence="5 8" key="1">
    <citation type="journal article" date="2002" name="J. Bacteriol.">
        <title>Genome sequence of Yersinia pestis KIM.</title>
        <authorList>
            <person name="Deng W."/>
            <person name="Burland V."/>
            <person name="Plunkett G.III."/>
            <person name="Boutin A."/>
            <person name="Mayhew G.F."/>
            <person name="Liss P."/>
            <person name="Perna N.T."/>
            <person name="Rose D.J."/>
            <person name="Mau B."/>
            <person name="Zhou S."/>
            <person name="Schwartz D.C."/>
            <person name="Fetherston J.D."/>
            <person name="Lindler L.E."/>
            <person name="Brubaker R.R."/>
            <person name="Plana G.V."/>
            <person name="Straley S.C."/>
            <person name="McDonough K.A."/>
            <person name="Nilles M.L."/>
            <person name="Matson J.S."/>
            <person name="Blattner F.R."/>
            <person name="Perry R.D."/>
        </authorList>
    </citation>
    <scope>NUCLEOTIDE SEQUENCE [LARGE SCALE GENOMIC DNA]</scope>
    <source>
        <strain evidence="5">KIM</strain>
        <strain evidence="8">KIM10+ / Biovar Mediaevalis</strain>
    </source>
</reference>
<reference evidence="6" key="2">
    <citation type="submission" date="2003-04" db="EMBL/GenBank/DDBJ databases">
        <authorList>
            <person name="Song Y."/>
            <person name="Tong Z."/>
            <person name="Wang L."/>
            <person name="Han Y."/>
            <person name="Zhang J."/>
            <person name="Pei D."/>
            <person name="Wang J."/>
            <person name="Zhou D."/>
            <person name="Han Y."/>
            <person name="Pang X."/>
            <person name="Zhai J."/>
            <person name="Chen F."/>
            <person name="Qin H."/>
            <person name="Wang J."/>
            <person name="Li S."/>
            <person name="Guo Z."/>
            <person name="Ye C."/>
            <person name="Du Z."/>
            <person name="Lin W."/>
            <person name="Wang J."/>
            <person name="Yu J."/>
            <person name="Yang H."/>
            <person name="Wang J."/>
            <person name="Huang P."/>
            <person name="Yang R."/>
        </authorList>
    </citation>
    <scope>NUCLEOTIDE SEQUENCE</scope>
    <source>
        <strain evidence="6">91001</strain>
    </source>
</reference>
<dbReference type="Proteomes" id="UP000002490">
    <property type="component" value="Chromosome"/>
</dbReference>
<evidence type="ECO:0000256" key="3">
    <source>
        <dbReference type="ARBA" id="ARBA00023163"/>
    </source>
</evidence>
<name>Q8D1N9_YERPE</name>
<reference evidence="6" key="4">
    <citation type="submission" date="2016-05" db="EMBL/GenBank/DDBJ databases">
        <title>Reannotation of Yersinia pestis strain 91001 based on omics data.</title>
        <authorList>
            <person name="Yiqing M."/>
        </authorList>
    </citation>
    <scope>NUCLEOTIDE SEQUENCE</scope>
    <source>
        <strain evidence="6">91001</strain>
    </source>
</reference>
<accession>Q74PK9</accession>
<dbReference type="IntAct" id="Q8D1N9">
    <property type="interactions" value="1"/>
</dbReference>
<reference evidence="7" key="3">
    <citation type="journal article" date="2004" name="DNA Res.">
        <title>Complete genome sequence of Yersinia pestis strain 91001, an isolate avirulent to humans.</title>
        <authorList>
            <person name="Song Y."/>
            <person name="Tong Z."/>
            <person name="Wang J."/>
            <person name="Wang L."/>
            <person name="Guo Z."/>
            <person name="Han Y."/>
            <person name="Zhang J."/>
            <person name="Pei D."/>
            <person name="Zhou D."/>
            <person name="Qin H."/>
            <person name="Pang X."/>
            <person name="Han Y."/>
            <person name="Zhai J."/>
            <person name="Li M."/>
            <person name="Cui B."/>
            <person name="Qi Z."/>
            <person name="Jin L."/>
            <person name="Dai R."/>
            <person name="Chen F."/>
            <person name="Li S."/>
            <person name="Ye C."/>
            <person name="Du Z."/>
            <person name="Lin W."/>
            <person name="Wang J."/>
            <person name="Yu J."/>
            <person name="Yang H."/>
            <person name="Wang J."/>
            <person name="Huang P."/>
            <person name="Yang R."/>
        </authorList>
    </citation>
    <scope>NUCLEOTIDE SEQUENCE [LARGE SCALE GENOMIC DNA]</scope>
    <source>
        <strain evidence="7">91001 / Biovar Mediaevalis</strain>
    </source>
</reference>
<dbReference type="SMART" id="SM00895">
    <property type="entry name" value="FCD"/>
    <property type="match status" value="1"/>
</dbReference>
<keyword evidence="3" id="KW-0804">Transcription</keyword>
<dbReference type="HOGENOM" id="CLU_017584_5_1_6"/>
<evidence type="ECO:0000313" key="5">
    <source>
        <dbReference type="EMBL" id="AAM83810.1"/>
    </source>
</evidence>
<keyword evidence="2" id="KW-0238">DNA-binding</keyword>
<dbReference type="EMBL" id="AE009952">
    <property type="protein sequence ID" value="AAM83810.1"/>
    <property type="molecule type" value="Genomic_DNA"/>
</dbReference>
<dbReference type="InterPro" id="IPR036390">
    <property type="entry name" value="WH_DNA-bd_sf"/>
</dbReference>
<dbReference type="InterPro" id="IPR011711">
    <property type="entry name" value="GntR_C"/>
</dbReference>
<proteinExistence type="predicted"/>
<dbReference type="PANTHER" id="PTHR43537:SF24">
    <property type="entry name" value="GLUCONATE OPERON TRANSCRIPTIONAL REPRESSOR"/>
    <property type="match status" value="1"/>
</dbReference>
<dbReference type="AlphaFoldDB" id="Q8D1N9"/>
<dbReference type="PROSITE" id="PS50949">
    <property type="entry name" value="HTH_GNTR"/>
    <property type="match status" value="1"/>
</dbReference>
<dbReference type="SMART" id="SM00345">
    <property type="entry name" value="HTH_GNTR"/>
    <property type="match status" value="1"/>
</dbReference>
<keyword evidence="1" id="KW-0805">Transcription regulation</keyword>
<dbReference type="GO" id="GO:0003700">
    <property type="term" value="F:DNA-binding transcription factor activity"/>
    <property type="evidence" value="ECO:0007669"/>
    <property type="project" value="InterPro"/>
</dbReference>
<evidence type="ECO:0000256" key="2">
    <source>
        <dbReference type="ARBA" id="ARBA00023125"/>
    </source>
</evidence>
<dbReference type="InterPro" id="IPR008920">
    <property type="entry name" value="TF_FadR/GntR_C"/>
</dbReference>
<dbReference type="EMBL" id="AE017042">
    <property type="protein sequence ID" value="AAS64041.1"/>
    <property type="molecule type" value="Genomic_DNA"/>
</dbReference>
<dbReference type="InterPro" id="IPR000524">
    <property type="entry name" value="Tscrpt_reg_HTH_GntR"/>
</dbReference>
<evidence type="ECO:0000256" key="1">
    <source>
        <dbReference type="ARBA" id="ARBA00023015"/>
    </source>
</evidence>
<evidence type="ECO:0000313" key="8">
    <source>
        <dbReference type="Proteomes" id="UP000002490"/>
    </source>
</evidence>
<dbReference type="InterPro" id="IPR036388">
    <property type="entry name" value="WH-like_DNA-bd_sf"/>
</dbReference>
<accession>Q8D1N9</accession>
<evidence type="ECO:0000313" key="6">
    <source>
        <dbReference type="EMBL" id="AAS64041.1"/>
    </source>
</evidence>
<dbReference type="Pfam" id="PF00392">
    <property type="entry name" value="GntR"/>
    <property type="match status" value="1"/>
</dbReference>
<dbReference type="PANTHER" id="PTHR43537">
    <property type="entry name" value="TRANSCRIPTIONAL REGULATOR, GNTR FAMILY"/>
    <property type="match status" value="1"/>
</dbReference>
<sequence length="241" mass="26984">MFCITEAWYKKQPYCRTGIQLMLAGMGVIKPETLRYQVENVLRQAIMSGRFTPGERLIERELCETLGVSRTSIREALRRLEAEKLVSIVPHKGPIVAIISRQEAAELFALRGLLEGFAAREFAQRATDVAIVHFAQAIQALRMAGMTKDRAKVLKAKTDLYDVLLDNCGNGLVKETLTSLHSRINLLRATSLMDPQRLPVSINEIDDLYQALKARDPDAAERHVANAKEVALRILEETNAT</sequence>
<dbReference type="KEGG" id="ypm:YP_3896"/>
<dbReference type="EnsemblBacteria" id="AAS64041">
    <property type="protein sequence ID" value="AAS64041"/>
    <property type="gene ID" value="YP_3896"/>
</dbReference>
<dbReference type="Proteomes" id="UP000001019">
    <property type="component" value="Chromosome"/>
</dbReference>
<organism evidence="5 8">
    <name type="scientific">Yersinia pestis</name>
    <dbReference type="NCBI Taxonomy" id="632"/>
    <lineage>
        <taxon>Bacteria</taxon>
        <taxon>Pseudomonadati</taxon>
        <taxon>Pseudomonadota</taxon>
        <taxon>Gammaproteobacteria</taxon>
        <taxon>Enterobacterales</taxon>
        <taxon>Yersiniaceae</taxon>
        <taxon>Yersinia</taxon>
    </lineage>
</organism>
<dbReference type="CDD" id="cd07377">
    <property type="entry name" value="WHTH_GntR"/>
    <property type="match status" value="1"/>
</dbReference>
<dbReference type="Pfam" id="PF07729">
    <property type="entry name" value="FCD"/>
    <property type="match status" value="1"/>
</dbReference>
<dbReference type="SUPFAM" id="SSF48008">
    <property type="entry name" value="GntR ligand-binding domain-like"/>
    <property type="match status" value="1"/>
</dbReference>
<gene>
    <name evidence="6" type="primary">gntR</name>
    <name evidence="5" type="ordered locus">y0216</name>
    <name evidence="6" type="ordered locus">YP_3896</name>
</gene>
<dbReference type="GO" id="GO:0003677">
    <property type="term" value="F:DNA binding"/>
    <property type="evidence" value="ECO:0007669"/>
    <property type="project" value="UniProtKB-KW"/>
</dbReference>